<keyword evidence="6" id="KW-0832">Ubl conjugation</keyword>
<keyword evidence="7" id="KW-0805">Transcription regulation</keyword>
<dbReference type="AlphaFoldDB" id="A0A226F1M5"/>
<name>A0A226F1M5_FOLCA</name>
<feature type="compositionally biased region" description="Basic residues" evidence="16">
    <location>
        <begin position="1"/>
        <end position="22"/>
    </location>
</feature>
<gene>
    <name evidence="18" type="ORF">Fcan01_01973</name>
</gene>
<keyword evidence="19" id="KW-1185">Reference proteome</keyword>
<evidence type="ECO:0000256" key="5">
    <source>
        <dbReference type="ARBA" id="ARBA00022786"/>
    </source>
</evidence>
<evidence type="ECO:0000313" key="19">
    <source>
        <dbReference type="Proteomes" id="UP000198287"/>
    </source>
</evidence>
<evidence type="ECO:0000256" key="9">
    <source>
        <dbReference type="ARBA" id="ARBA00023242"/>
    </source>
</evidence>
<feature type="compositionally biased region" description="Acidic residues" evidence="16">
    <location>
        <begin position="188"/>
        <end position="205"/>
    </location>
</feature>
<comment type="subunit">
    <text evidence="15">Heterotrimer of an A (ELOA, ELOA2 or ELOA3P), ELOB and ELOC subunit. The elongin BC complex interacts with EPOP; leading to recruit the elongin BC complex to Polycomb group (PcG) target genes, thereby restricting excessive activity of the PRC2/EED-EZH2 complex. Component of multiple cullin-RING E3 ubiquitin-protein ligase complexes composed of Elongin BC (ELOB and ELOC), a cullin (CUL2 or CUL5), a catalytic subunit (RBX1 or RNF7/RBX2), as well as a substrate adapter protein that can be either ASB2, ASB9, ASB11, KLHDC2, KLHDC3, KLHDC10, APPBP2, FEM1A, FEM1B, FEM1C, LRR1, PCMTD1, SOCS1, SOCS2, SOCS5, SPSB1, SPSB3, ELOA, VHL, WSB1, ZYG11B or RAB40C. Interacts with TMF1. As part of the Elongin BC E3 ubiquitin ligase complex; interacts with NRBP1. May form oligomers as a KLHDC2/KLHDC3-ELOB-ELOC complex; this interaction is autoinhibitory for the E3 ligase complex as the substrate-binding site of KLHDC2/KLHDC3 is blocked in the oligomer.</text>
</comment>
<comment type="caution">
    <text evidence="18">The sequence shown here is derived from an EMBL/GenBank/DDBJ whole genome shotgun (WGS) entry which is preliminary data.</text>
</comment>
<dbReference type="InterPro" id="IPR016073">
    <property type="entry name" value="Skp1_comp_POZ"/>
</dbReference>
<evidence type="ECO:0000256" key="13">
    <source>
        <dbReference type="ARBA" id="ARBA00080440"/>
    </source>
</evidence>
<feature type="compositionally biased region" description="Basic and acidic residues" evidence="16">
    <location>
        <begin position="95"/>
        <end position="110"/>
    </location>
</feature>
<keyword evidence="5" id="KW-0833">Ubl conjugation pathway</keyword>
<evidence type="ECO:0000256" key="11">
    <source>
        <dbReference type="ARBA" id="ARBA00075906"/>
    </source>
</evidence>
<comment type="pathway">
    <text evidence="2">Protein modification; protein ubiquitination.</text>
</comment>
<dbReference type="EMBL" id="LNIX01000001">
    <property type="protein sequence ID" value="OXA63683.1"/>
    <property type="molecule type" value="Genomic_DNA"/>
</dbReference>
<evidence type="ECO:0000256" key="2">
    <source>
        <dbReference type="ARBA" id="ARBA00004906"/>
    </source>
</evidence>
<dbReference type="GO" id="GO:0005737">
    <property type="term" value="C:cytoplasm"/>
    <property type="evidence" value="ECO:0007669"/>
    <property type="project" value="UniProtKB-ARBA"/>
</dbReference>
<feature type="compositionally biased region" description="Basic and acidic residues" evidence="16">
    <location>
        <begin position="216"/>
        <end position="225"/>
    </location>
</feature>
<protein>
    <recommendedName>
        <fullName evidence="4">Elongin-C</fullName>
    </recommendedName>
    <alternativeName>
        <fullName evidence="11">Elongin 15 kDa subunit</fullName>
    </alternativeName>
    <alternativeName>
        <fullName evidence="12">RNA polymerase II transcription factor SIII subunit C</fullName>
    </alternativeName>
    <alternativeName>
        <fullName evidence="14">SIII p15</fullName>
    </alternativeName>
    <alternativeName>
        <fullName evidence="13">Transcription elongation factor B polypeptide 1</fullName>
    </alternativeName>
</protein>
<evidence type="ECO:0000256" key="3">
    <source>
        <dbReference type="ARBA" id="ARBA00009993"/>
    </source>
</evidence>
<comment type="function">
    <text evidence="10">SIII, also known as elongin, is a general transcription elongation factor that increases the RNA polymerase II transcription elongation past template-encoded arresting sites. Subunit A is transcriptionally active and its transcription activity is strongly enhanced by binding to the dimeric complex of the SIII regulatory subunits B and C (elongin BC complex). In embryonic stem cells, the elongin BC complex is recruited by EPOP to Polycomb group (PcG) target genes in order generate genomic region that display both active and repressive chromatin properties, an important feature of pluripotent stem cells.</text>
</comment>
<sequence>MDDKKSKGKRAKTKKKVNKKTAKVNPTENDKEVIQVFPAGDGKKTIVDESTVEIAGVNTSQFNDDEGTDKLVPDETEKEAKDNGQVETATAETTAESRKPPESKNIDKNKAKGQPKPKGKSKAAKKNKEKKKEIEPAVQKAETIALLAQVFALANDNPIAPIAPVGPGDDGQQANADEAEVPAGGDVPADDIEYDGEGDEGEGEWETATAPPITPELEHGQPDQKKTKRGKNKKKEKGTGTGEGKPEKSDKKKRGKSKEKKDKSASKSKSKKKGGKKGKGKKGKSKASKKKKQKKTEDNEEEEWEEDYSRIYGGCEGPDAMYVKLISSDGHEFIVKREHALTSGTIKAMLSGPGQFAENETNEVNFREIPSHVLQKVCMFFCYKVRFTNSSTEIPEFPIEPEIALELLMAANFLDC</sequence>
<evidence type="ECO:0000256" key="6">
    <source>
        <dbReference type="ARBA" id="ARBA00022843"/>
    </source>
</evidence>
<dbReference type="Proteomes" id="UP000198287">
    <property type="component" value="Unassembled WGS sequence"/>
</dbReference>
<keyword evidence="8" id="KW-0804">Transcription</keyword>
<feature type="compositionally biased region" description="Basic and acidic residues" evidence="16">
    <location>
        <begin position="68"/>
        <end position="84"/>
    </location>
</feature>
<dbReference type="CDD" id="cd18321">
    <property type="entry name" value="BTB_POZ_EloC"/>
    <property type="match status" value="1"/>
</dbReference>
<dbReference type="Gene3D" id="3.30.710.10">
    <property type="entry name" value="Potassium Channel Kv1.1, Chain A"/>
    <property type="match status" value="1"/>
</dbReference>
<evidence type="ECO:0000256" key="7">
    <source>
        <dbReference type="ARBA" id="ARBA00023015"/>
    </source>
</evidence>
<dbReference type="FunFam" id="3.30.710.10:FF:000016">
    <property type="entry name" value="Transcription elongation factor"/>
    <property type="match status" value="1"/>
</dbReference>
<reference evidence="18 19" key="1">
    <citation type="submission" date="2015-12" db="EMBL/GenBank/DDBJ databases">
        <title>The genome of Folsomia candida.</title>
        <authorList>
            <person name="Faddeeva A."/>
            <person name="Derks M.F."/>
            <person name="Anvar Y."/>
            <person name="Smit S."/>
            <person name="Van Straalen N."/>
            <person name="Roelofs D."/>
        </authorList>
    </citation>
    <scope>NUCLEOTIDE SEQUENCE [LARGE SCALE GENOMIC DNA]</scope>
    <source>
        <strain evidence="18 19">VU population</strain>
        <tissue evidence="18">Whole body</tissue>
    </source>
</reference>
<dbReference type="InterPro" id="IPR001232">
    <property type="entry name" value="SKP1-like"/>
</dbReference>
<dbReference type="SMART" id="SM00512">
    <property type="entry name" value="Skp1"/>
    <property type="match status" value="1"/>
</dbReference>
<comment type="subcellular location">
    <subcellularLocation>
        <location evidence="1">Nucleus</location>
    </subcellularLocation>
</comment>
<feature type="region of interest" description="Disordered" evidence="16">
    <location>
        <begin position="1"/>
        <end position="138"/>
    </location>
</feature>
<accession>A0A226F1M5</accession>
<dbReference type="GO" id="GO:1990234">
    <property type="term" value="C:transferase complex"/>
    <property type="evidence" value="ECO:0007669"/>
    <property type="project" value="UniProtKB-ARBA"/>
</dbReference>
<dbReference type="SUPFAM" id="SSF54695">
    <property type="entry name" value="POZ domain"/>
    <property type="match status" value="1"/>
</dbReference>
<feature type="region of interest" description="Disordered" evidence="16">
    <location>
        <begin position="158"/>
        <end position="303"/>
    </location>
</feature>
<evidence type="ECO:0000313" key="18">
    <source>
        <dbReference type="EMBL" id="OXA63683.1"/>
    </source>
</evidence>
<feature type="compositionally biased region" description="Basic residues" evidence="16">
    <location>
        <begin position="266"/>
        <end position="294"/>
    </location>
</feature>
<proteinExistence type="inferred from homology"/>
<evidence type="ECO:0000256" key="16">
    <source>
        <dbReference type="SAM" id="MobiDB-lite"/>
    </source>
</evidence>
<evidence type="ECO:0000259" key="17">
    <source>
        <dbReference type="Pfam" id="PF03931"/>
    </source>
</evidence>
<evidence type="ECO:0000256" key="10">
    <source>
        <dbReference type="ARBA" id="ARBA00054216"/>
    </source>
</evidence>
<dbReference type="InterPro" id="IPR039948">
    <property type="entry name" value="ELC1"/>
</dbReference>
<dbReference type="STRING" id="158441.A0A226F1M5"/>
<evidence type="ECO:0000256" key="1">
    <source>
        <dbReference type="ARBA" id="ARBA00004123"/>
    </source>
</evidence>
<feature type="compositionally biased region" description="Basic residues" evidence="16">
    <location>
        <begin position="111"/>
        <end position="129"/>
    </location>
</feature>
<keyword evidence="18" id="KW-0648">Protein biosynthesis</keyword>
<dbReference type="Pfam" id="PF03931">
    <property type="entry name" value="Skp1_POZ"/>
    <property type="match status" value="1"/>
</dbReference>
<organism evidence="18 19">
    <name type="scientific">Folsomia candida</name>
    <name type="common">Springtail</name>
    <dbReference type="NCBI Taxonomy" id="158441"/>
    <lineage>
        <taxon>Eukaryota</taxon>
        <taxon>Metazoa</taxon>
        <taxon>Ecdysozoa</taxon>
        <taxon>Arthropoda</taxon>
        <taxon>Hexapoda</taxon>
        <taxon>Collembola</taxon>
        <taxon>Entomobryomorpha</taxon>
        <taxon>Isotomoidea</taxon>
        <taxon>Isotomidae</taxon>
        <taxon>Proisotominae</taxon>
        <taxon>Folsomia</taxon>
    </lineage>
</organism>
<feature type="compositionally biased region" description="Basic residues" evidence="16">
    <location>
        <begin position="226"/>
        <end position="236"/>
    </location>
</feature>
<dbReference type="PANTHER" id="PTHR20648">
    <property type="entry name" value="ELONGIN-C"/>
    <property type="match status" value="1"/>
</dbReference>
<keyword evidence="9" id="KW-0539">Nucleus</keyword>
<evidence type="ECO:0000256" key="15">
    <source>
        <dbReference type="ARBA" id="ARBA00093535"/>
    </source>
</evidence>
<keyword evidence="18" id="KW-0251">Elongation factor</keyword>
<evidence type="ECO:0000256" key="12">
    <source>
        <dbReference type="ARBA" id="ARBA00076689"/>
    </source>
</evidence>
<comment type="similarity">
    <text evidence="3">Belongs to the SKP1 family.</text>
</comment>
<dbReference type="GO" id="GO:0003746">
    <property type="term" value="F:translation elongation factor activity"/>
    <property type="evidence" value="ECO:0007669"/>
    <property type="project" value="UniProtKB-KW"/>
</dbReference>
<dbReference type="GO" id="GO:0005634">
    <property type="term" value="C:nucleus"/>
    <property type="evidence" value="ECO:0007669"/>
    <property type="project" value="UniProtKB-SubCell"/>
</dbReference>
<dbReference type="GO" id="GO:0140535">
    <property type="term" value="C:intracellular protein-containing complex"/>
    <property type="evidence" value="ECO:0007669"/>
    <property type="project" value="UniProtKB-ARBA"/>
</dbReference>
<dbReference type="InterPro" id="IPR011333">
    <property type="entry name" value="SKP1/BTB/POZ_sf"/>
</dbReference>
<dbReference type="GO" id="GO:0006511">
    <property type="term" value="P:ubiquitin-dependent protein catabolic process"/>
    <property type="evidence" value="ECO:0007669"/>
    <property type="project" value="InterPro"/>
</dbReference>
<feature type="domain" description="SKP1 component POZ" evidence="17">
    <location>
        <begin position="322"/>
        <end position="379"/>
    </location>
</feature>
<evidence type="ECO:0000256" key="8">
    <source>
        <dbReference type="ARBA" id="ARBA00023163"/>
    </source>
</evidence>
<evidence type="ECO:0000256" key="4">
    <source>
        <dbReference type="ARBA" id="ARBA00021347"/>
    </source>
</evidence>
<evidence type="ECO:0000256" key="14">
    <source>
        <dbReference type="ARBA" id="ARBA00083625"/>
    </source>
</evidence>